<gene>
    <name evidence="2" type="ORF">MNR06_13305</name>
</gene>
<evidence type="ECO:0000259" key="1">
    <source>
        <dbReference type="Pfam" id="PF13460"/>
    </source>
</evidence>
<dbReference type="SUPFAM" id="SSF51735">
    <property type="entry name" value="NAD(P)-binding Rossmann-fold domains"/>
    <property type="match status" value="1"/>
</dbReference>
<evidence type="ECO:0000313" key="2">
    <source>
        <dbReference type="EMBL" id="UOF00675.1"/>
    </source>
</evidence>
<dbReference type="InterPro" id="IPR051207">
    <property type="entry name" value="ComplexI_NDUFA9_subunit"/>
</dbReference>
<dbReference type="PANTHER" id="PTHR12126:SF11">
    <property type="entry name" value="NADH DEHYDROGENASE [UBIQUINONE] 1 ALPHA SUBCOMPLEX SUBUNIT 9, MITOCHONDRIAL"/>
    <property type="match status" value="1"/>
</dbReference>
<evidence type="ECO:0000313" key="3">
    <source>
        <dbReference type="Proteomes" id="UP000830116"/>
    </source>
</evidence>
<dbReference type="RefSeq" id="WP_243536849.1">
    <property type="nucleotide sequence ID" value="NZ_CP093442.1"/>
</dbReference>
<sequence>MKVAIAGASGFVGKALILELQKDHSLVALSRSSKKTDSPQLEWRACDLFSLLDAEKALVGVDVAIYLVHSMRPSAHLTQGTFDDFDLIVADNFVRAAIKCGVKQIIYLGGLRPEDTKDLSLHLRSRLEVEDVFRNSGIPFTILRAPIILGAEGSSFHIMARLVERLPVMVTPAWTRTLSQPVSLKDVVASISYCIGNEETYSKTYDLGGPEIVSYSEVMLKIAKRMGLERKLLPFPFVTPRISTLWVCLITGAPSALVKPLIVGLKAPLLVSAEWELKIPNHKYLSIDEAVDEALKEYSGKKSPLAFQGSPSGPHVVRSVQRIPLPNGIHAEQVAHAYLEFLPRTQPFFLRVEVAGNWIYFSWRFPYVRLLILEYSPERSWLNRQLFYVRGGLLALTTERGRLEFREILGGKAVIAAIHDFKPRMPWYIYRWSQALFHLWVMKQFGKYLSQKTPT</sequence>
<dbReference type="Gene3D" id="3.40.50.720">
    <property type="entry name" value="NAD(P)-binding Rossmann-like Domain"/>
    <property type="match status" value="1"/>
</dbReference>
<keyword evidence="3" id="KW-1185">Reference proteome</keyword>
<feature type="domain" description="NAD(P)-binding" evidence="1">
    <location>
        <begin position="7"/>
        <end position="153"/>
    </location>
</feature>
<reference evidence="2" key="1">
    <citation type="submission" date="2022-03" db="EMBL/GenBank/DDBJ databases">
        <title>Genome Identification and Characterization of new species Bdellovibrio reynosense LBG001 sp. nov. from a Mexico soil sample.</title>
        <authorList>
            <person name="Camilli A."/>
            <person name="Ajao Y."/>
            <person name="Guo X."/>
        </authorList>
    </citation>
    <scope>NUCLEOTIDE SEQUENCE</scope>
    <source>
        <strain evidence="2">LBG001</strain>
    </source>
</reference>
<name>A0ABY4C6Y6_9BACT</name>
<dbReference type="Pfam" id="PF13460">
    <property type="entry name" value="NAD_binding_10"/>
    <property type="match status" value="1"/>
</dbReference>
<organism evidence="2 3">
    <name type="scientific">Bdellovibrio reynosensis</name>
    <dbReference type="NCBI Taxonomy" id="2835041"/>
    <lineage>
        <taxon>Bacteria</taxon>
        <taxon>Pseudomonadati</taxon>
        <taxon>Bdellovibrionota</taxon>
        <taxon>Bdellovibrionia</taxon>
        <taxon>Bdellovibrionales</taxon>
        <taxon>Pseudobdellovibrionaceae</taxon>
        <taxon>Bdellovibrio</taxon>
    </lineage>
</organism>
<accession>A0ABY4C6Y6</accession>
<dbReference type="Proteomes" id="UP000830116">
    <property type="component" value="Chromosome"/>
</dbReference>
<proteinExistence type="predicted"/>
<dbReference type="InterPro" id="IPR036291">
    <property type="entry name" value="NAD(P)-bd_dom_sf"/>
</dbReference>
<protein>
    <submittedName>
        <fullName evidence="2">NAD(P)H-binding protein</fullName>
    </submittedName>
</protein>
<dbReference type="InterPro" id="IPR016040">
    <property type="entry name" value="NAD(P)-bd_dom"/>
</dbReference>
<dbReference type="EMBL" id="CP093442">
    <property type="protein sequence ID" value="UOF00675.1"/>
    <property type="molecule type" value="Genomic_DNA"/>
</dbReference>
<dbReference type="PANTHER" id="PTHR12126">
    <property type="entry name" value="NADH-UBIQUINONE OXIDOREDUCTASE 39 KDA SUBUNIT-RELATED"/>
    <property type="match status" value="1"/>
</dbReference>